<gene>
    <name evidence="2" type="ORF">WR25_12919</name>
</gene>
<organism evidence="2 3">
    <name type="scientific">Diploscapter pachys</name>
    <dbReference type="NCBI Taxonomy" id="2018661"/>
    <lineage>
        <taxon>Eukaryota</taxon>
        <taxon>Metazoa</taxon>
        <taxon>Ecdysozoa</taxon>
        <taxon>Nematoda</taxon>
        <taxon>Chromadorea</taxon>
        <taxon>Rhabditida</taxon>
        <taxon>Rhabditina</taxon>
        <taxon>Rhabditomorpha</taxon>
        <taxon>Rhabditoidea</taxon>
        <taxon>Rhabditidae</taxon>
        <taxon>Diploscapter</taxon>
    </lineage>
</organism>
<evidence type="ECO:0000313" key="2">
    <source>
        <dbReference type="EMBL" id="PAV92678.1"/>
    </source>
</evidence>
<evidence type="ECO:0000259" key="1">
    <source>
        <dbReference type="Pfam" id="PF05239"/>
    </source>
</evidence>
<dbReference type="OrthoDB" id="10560506at2759"/>
<dbReference type="InterPro" id="IPR027275">
    <property type="entry name" value="PRC-brl_dom"/>
</dbReference>
<feature type="domain" description="PRC-barrel" evidence="1">
    <location>
        <begin position="22"/>
        <end position="86"/>
    </location>
</feature>
<dbReference type="AlphaFoldDB" id="A0A2A2M2K4"/>
<dbReference type="PANTHER" id="PTHR36505">
    <property type="entry name" value="BLR1072 PROTEIN"/>
    <property type="match status" value="1"/>
</dbReference>
<keyword evidence="3" id="KW-1185">Reference proteome</keyword>
<protein>
    <recommendedName>
        <fullName evidence="1">PRC-barrel domain-containing protein</fullName>
    </recommendedName>
</protein>
<dbReference type="EMBL" id="LIAE01006087">
    <property type="protein sequence ID" value="PAV92678.1"/>
    <property type="molecule type" value="Genomic_DNA"/>
</dbReference>
<proteinExistence type="predicted"/>
<dbReference type="SUPFAM" id="SSF50346">
    <property type="entry name" value="PRC-barrel domain"/>
    <property type="match status" value="1"/>
</dbReference>
<accession>A0A2A2M2K4</accession>
<evidence type="ECO:0000313" key="3">
    <source>
        <dbReference type="Proteomes" id="UP000218231"/>
    </source>
</evidence>
<dbReference type="PANTHER" id="PTHR36505:SF1">
    <property type="entry name" value="BLR1072 PROTEIN"/>
    <property type="match status" value="1"/>
</dbReference>
<sequence>MSTDTQTATTQLLAQANIAHSLKVESRDGDQVGAVYALMVHKGSGRTTHAVLSLGGFLGMGKSFYPVPFGLLQFDPVRDLYVITIDRRILEGGPSWANNAPVFDQAYADRVASYYGAQEKAVREAEIAGEAKVELGVDRAASFDDIQHAIAVDIDRPSELVNAQLFWFQKFADQQLAGMLVLQPVRISDSR</sequence>
<comment type="caution">
    <text evidence="2">The sequence shown here is derived from an EMBL/GenBank/DDBJ whole genome shotgun (WGS) entry which is preliminary data.</text>
</comment>
<dbReference type="Proteomes" id="UP000218231">
    <property type="component" value="Unassembled WGS sequence"/>
</dbReference>
<name>A0A2A2M2K4_9BILA</name>
<reference evidence="2 3" key="1">
    <citation type="journal article" date="2017" name="Curr. Biol.">
        <title>Genome architecture and evolution of a unichromosomal asexual nematode.</title>
        <authorList>
            <person name="Fradin H."/>
            <person name="Zegar C."/>
            <person name="Gutwein M."/>
            <person name="Lucas J."/>
            <person name="Kovtun M."/>
            <person name="Corcoran D."/>
            <person name="Baugh L.R."/>
            <person name="Kiontke K."/>
            <person name="Gunsalus K."/>
            <person name="Fitch D.H."/>
            <person name="Piano F."/>
        </authorList>
    </citation>
    <scope>NUCLEOTIDE SEQUENCE [LARGE SCALE GENOMIC DNA]</scope>
    <source>
        <strain evidence="2">PF1309</strain>
    </source>
</reference>
<dbReference type="Pfam" id="PF05239">
    <property type="entry name" value="PRC"/>
    <property type="match status" value="1"/>
</dbReference>
<dbReference type="Gene3D" id="2.30.30.240">
    <property type="entry name" value="PRC-barrel domain"/>
    <property type="match status" value="1"/>
</dbReference>
<dbReference type="InterPro" id="IPR011033">
    <property type="entry name" value="PRC_barrel-like_sf"/>
</dbReference>